<evidence type="ECO:0000313" key="2">
    <source>
        <dbReference type="EMBL" id="CAB1421173.1"/>
    </source>
</evidence>
<evidence type="ECO:0000313" key="3">
    <source>
        <dbReference type="Proteomes" id="UP001153269"/>
    </source>
</evidence>
<feature type="non-terminal residue" evidence="2">
    <location>
        <position position="1"/>
    </location>
</feature>
<sequence>LVGYRRPNLWPVARRGCCAPEGAPSKLSKVKDDSYQLVLCITCVEFYMIQSAGALRVEQSASSSRLDADPPPLGPRGRGLKNPRIQREVTNESEKASLEILAPPCLEAVAVLHSAVAEFTASPCKMEITSQVGASAAQALSLGGVRKEEAAPKQISPSAEEGGSRAVIDPFN</sequence>
<comment type="caution">
    <text evidence="2">The sequence shown here is derived from an EMBL/GenBank/DDBJ whole genome shotgun (WGS) entry which is preliminary data.</text>
</comment>
<feature type="region of interest" description="Disordered" evidence="1">
    <location>
        <begin position="61"/>
        <end position="84"/>
    </location>
</feature>
<evidence type="ECO:0000256" key="1">
    <source>
        <dbReference type="SAM" id="MobiDB-lite"/>
    </source>
</evidence>
<keyword evidence="3" id="KW-1185">Reference proteome</keyword>
<name>A0A9N7YCZ8_PLEPL</name>
<protein>
    <submittedName>
        <fullName evidence="2">Uncharacterized protein</fullName>
    </submittedName>
</protein>
<dbReference type="Proteomes" id="UP001153269">
    <property type="component" value="Unassembled WGS sequence"/>
</dbReference>
<organism evidence="2 3">
    <name type="scientific">Pleuronectes platessa</name>
    <name type="common">European plaice</name>
    <dbReference type="NCBI Taxonomy" id="8262"/>
    <lineage>
        <taxon>Eukaryota</taxon>
        <taxon>Metazoa</taxon>
        <taxon>Chordata</taxon>
        <taxon>Craniata</taxon>
        <taxon>Vertebrata</taxon>
        <taxon>Euteleostomi</taxon>
        <taxon>Actinopterygii</taxon>
        <taxon>Neopterygii</taxon>
        <taxon>Teleostei</taxon>
        <taxon>Neoteleostei</taxon>
        <taxon>Acanthomorphata</taxon>
        <taxon>Carangaria</taxon>
        <taxon>Pleuronectiformes</taxon>
        <taxon>Pleuronectoidei</taxon>
        <taxon>Pleuronectidae</taxon>
        <taxon>Pleuronectes</taxon>
    </lineage>
</organism>
<reference evidence="2" key="1">
    <citation type="submission" date="2020-03" db="EMBL/GenBank/DDBJ databases">
        <authorList>
            <person name="Weist P."/>
        </authorList>
    </citation>
    <scope>NUCLEOTIDE SEQUENCE</scope>
</reference>
<proteinExistence type="predicted"/>
<accession>A0A9N7YCZ8</accession>
<dbReference type="EMBL" id="CADEAL010000509">
    <property type="protein sequence ID" value="CAB1421173.1"/>
    <property type="molecule type" value="Genomic_DNA"/>
</dbReference>
<gene>
    <name evidence="2" type="ORF">PLEPLA_LOCUS9055</name>
</gene>
<dbReference type="AlphaFoldDB" id="A0A9N7YCZ8"/>
<feature type="region of interest" description="Disordered" evidence="1">
    <location>
        <begin position="146"/>
        <end position="172"/>
    </location>
</feature>